<feature type="region of interest" description="Disordered" evidence="1">
    <location>
        <begin position="83"/>
        <end position="112"/>
    </location>
</feature>
<dbReference type="Proteomes" id="UP000799118">
    <property type="component" value="Unassembled WGS sequence"/>
</dbReference>
<gene>
    <name evidence="2" type="ORF">BT96DRAFT_919432</name>
</gene>
<feature type="compositionally biased region" description="Low complexity" evidence="1">
    <location>
        <begin position="261"/>
        <end position="277"/>
    </location>
</feature>
<evidence type="ECO:0000313" key="2">
    <source>
        <dbReference type="EMBL" id="KAE9400597.1"/>
    </source>
</evidence>
<feature type="compositionally biased region" description="Polar residues" evidence="1">
    <location>
        <begin position="95"/>
        <end position="112"/>
    </location>
</feature>
<protein>
    <submittedName>
        <fullName evidence="2">Uncharacterized protein</fullName>
    </submittedName>
</protein>
<feature type="compositionally biased region" description="Low complexity" evidence="1">
    <location>
        <begin position="417"/>
        <end position="426"/>
    </location>
</feature>
<dbReference type="EMBL" id="ML769455">
    <property type="protein sequence ID" value="KAE9400597.1"/>
    <property type="molecule type" value="Genomic_DNA"/>
</dbReference>
<feature type="compositionally biased region" description="Polar residues" evidence="1">
    <location>
        <begin position="294"/>
        <end position="315"/>
    </location>
</feature>
<accession>A0A6A4HUH3</accession>
<dbReference type="OrthoDB" id="250329at2759"/>
<name>A0A6A4HUH3_9AGAR</name>
<sequence>MVSTLDATDLDGRLVATFDDFFLGLQTTDLDTCARNWENIQKDVLGNKDADTETTSLALGVSECMELLCDIFVNLEVEIEGAAGKTNGPLRPTANAASSTPGSSTSDVESAGQTFSPATNLLLTTYRRKHRDVGPGTNELKYSSRKDLVAAATEFFIYSRGLATPSCERNSHMRFRLLENEAQLLYRNHHNPNLHRFAGPSALALEVVGQVKQWTPELGEEARKFREQEKKNKRKRRNMEDEDEDEDNKRPRLDASPSPSPTTSTFSSFDSPSPSLSNLKRKRASSETHDPEPVSSSTKRLRTALNSSSFRSVSDPTPIPIPTHPEEQEPVTFDGFPSSMLDTWFYQTQTQGNEFGFVDPFESSDPLDPFYRYGLGALDPVVSPSSTSNAGPIPPPIQPYPLSIDLADLSVFSRSASTSSRSLTDASETEDEADGDVDTDNGDSVSIANPEVELESRVGKVQQVEAKSPLAPASLSSTGTNSVIPNFTSSFDPSASAPFDPTTLSVSQLRSRGGWFGVDGCRAGGVWPGPTPTRETFAASASS</sequence>
<reference evidence="2" key="1">
    <citation type="journal article" date="2019" name="Environ. Microbiol.">
        <title>Fungal ecological strategies reflected in gene transcription - a case study of two litter decomposers.</title>
        <authorList>
            <person name="Barbi F."/>
            <person name="Kohler A."/>
            <person name="Barry K."/>
            <person name="Baskaran P."/>
            <person name="Daum C."/>
            <person name="Fauchery L."/>
            <person name="Ihrmark K."/>
            <person name="Kuo A."/>
            <person name="LaButti K."/>
            <person name="Lipzen A."/>
            <person name="Morin E."/>
            <person name="Grigoriev I.V."/>
            <person name="Henrissat B."/>
            <person name="Lindahl B."/>
            <person name="Martin F."/>
        </authorList>
    </citation>
    <scope>NUCLEOTIDE SEQUENCE</scope>
    <source>
        <strain evidence="2">JB14</strain>
    </source>
</reference>
<evidence type="ECO:0000256" key="1">
    <source>
        <dbReference type="SAM" id="MobiDB-lite"/>
    </source>
</evidence>
<organism evidence="2 3">
    <name type="scientific">Gymnopus androsaceus JB14</name>
    <dbReference type="NCBI Taxonomy" id="1447944"/>
    <lineage>
        <taxon>Eukaryota</taxon>
        <taxon>Fungi</taxon>
        <taxon>Dikarya</taxon>
        <taxon>Basidiomycota</taxon>
        <taxon>Agaricomycotina</taxon>
        <taxon>Agaricomycetes</taxon>
        <taxon>Agaricomycetidae</taxon>
        <taxon>Agaricales</taxon>
        <taxon>Marasmiineae</taxon>
        <taxon>Omphalotaceae</taxon>
        <taxon>Gymnopus</taxon>
    </lineage>
</organism>
<evidence type="ECO:0000313" key="3">
    <source>
        <dbReference type="Proteomes" id="UP000799118"/>
    </source>
</evidence>
<dbReference type="AlphaFoldDB" id="A0A6A4HUH3"/>
<feature type="region of interest" description="Disordered" evidence="1">
    <location>
        <begin position="417"/>
        <end position="446"/>
    </location>
</feature>
<feature type="region of interest" description="Disordered" evidence="1">
    <location>
        <begin position="222"/>
        <end position="329"/>
    </location>
</feature>
<proteinExistence type="predicted"/>
<keyword evidence="3" id="KW-1185">Reference proteome</keyword>
<feature type="compositionally biased region" description="Acidic residues" evidence="1">
    <location>
        <begin position="427"/>
        <end position="441"/>
    </location>
</feature>